<feature type="domain" description="Pyrroline-5-carboxylate reductase dimerisation" evidence="6">
    <location>
        <begin position="147"/>
        <end position="250"/>
    </location>
</feature>
<gene>
    <name evidence="2 7" type="primary">proC</name>
    <name evidence="7" type="ORF">AAA081_07740</name>
</gene>
<keyword evidence="8" id="KW-1185">Reference proteome</keyword>
<dbReference type="InterPro" id="IPR028939">
    <property type="entry name" value="P5C_Rdtase_cat_N"/>
</dbReference>
<comment type="caution">
    <text evidence="7">The sequence shown here is derived from an EMBL/GenBank/DDBJ whole genome shotgun (WGS) entry which is preliminary data.</text>
</comment>
<comment type="similarity">
    <text evidence="1 2 4">Belongs to the pyrroline-5-carboxylate reductase family.</text>
</comment>
<dbReference type="PANTHER" id="PTHR11645">
    <property type="entry name" value="PYRROLINE-5-CARBOXYLATE REDUCTASE"/>
    <property type="match status" value="1"/>
</dbReference>
<dbReference type="InterPro" id="IPR000304">
    <property type="entry name" value="Pyrroline-COOH_reductase"/>
</dbReference>
<feature type="domain" description="Pyrroline-5-carboxylate reductase catalytic N-terminal" evidence="5">
    <location>
        <begin position="3"/>
        <end position="85"/>
    </location>
</feature>
<dbReference type="InterPro" id="IPR036291">
    <property type="entry name" value="NAD(P)-bd_dom_sf"/>
</dbReference>
<dbReference type="InterPro" id="IPR053790">
    <property type="entry name" value="P5CR-like_CS"/>
</dbReference>
<dbReference type="InterPro" id="IPR008927">
    <property type="entry name" value="6-PGluconate_DH-like_C_sf"/>
</dbReference>
<dbReference type="Pfam" id="PF03807">
    <property type="entry name" value="F420_oxidored"/>
    <property type="match status" value="1"/>
</dbReference>
<keyword evidence="2 4" id="KW-0028">Amino-acid biosynthesis</keyword>
<dbReference type="EC" id="1.5.1.2" evidence="2 3"/>
<dbReference type="Gene3D" id="3.40.50.720">
    <property type="entry name" value="NAD(P)-binding Rossmann-like Domain"/>
    <property type="match status" value="1"/>
</dbReference>
<sequence length="251" mass="26916">MNIGIIGLGNMGRALYDLFLEEGHELFVGCPHEKDIATFQTRDNADVVDHSDILFIATKPYKVEEVMEEISPKVEGQIIVSMAAGVSLKRLQKMAPTEKIIRILPNTPIAVGRGVIAYTPGYDMSEEEKASFEDLLKGAGEIIEVDEKDLDIVTALTGATPAFVAMAIEGFVDGACACGMKRELAYAMAAKAVAGTCDLMTEKGLHPGQLKDGVTSPAGATIEGVMVLESMAMRYAFAQSIIKTVEKGKNL</sequence>
<dbReference type="NCBIfam" id="TIGR00112">
    <property type="entry name" value="proC"/>
    <property type="match status" value="1"/>
</dbReference>
<evidence type="ECO:0000256" key="1">
    <source>
        <dbReference type="ARBA" id="ARBA00005525"/>
    </source>
</evidence>
<name>A0ABV1J7K1_9FIRM</name>
<evidence type="ECO:0000256" key="2">
    <source>
        <dbReference type="HAMAP-Rule" id="MF_01925"/>
    </source>
</evidence>
<evidence type="ECO:0000313" key="8">
    <source>
        <dbReference type="Proteomes" id="UP001481872"/>
    </source>
</evidence>
<dbReference type="PIRSF" id="PIRSF000193">
    <property type="entry name" value="Pyrrol-5-carb_rd"/>
    <property type="match status" value="1"/>
</dbReference>
<evidence type="ECO:0000259" key="6">
    <source>
        <dbReference type="Pfam" id="PF14748"/>
    </source>
</evidence>
<dbReference type="Pfam" id="PF14748">
    <property type="entry name" value="P5CR_dimer"/>
    <property type="match status" value="1"/>
</dbReference>
<dbReference type="EMBL" id="JBBNPS010000027">
    <property type="protein sequence ID" value="MEQ3354180.1"/>
    <property type="molecule type" value="Genomic_DNA"/>
</dbReference>
<dbReference type="GO" id="GO:0004735">
    <property type="term" value="F:pyrroline-5-carboxylate reductase activity"/>
    <property type="evidence" value="ECO:0007669"/>
    <property type="project" value="UniProtKB-EC"/>
</dbReference>
<evidence type="ECO:0000256" key="4">
    <source>
        <dbReference type="RuleBase" id="RU003903"/>
    </source>
</evidence>
<comment type="subcellular location">
    <subcellularLocation>
        <location evidence="2">Cytoplasm</location>
    </subcellularLocation>
</comment>
<dbReference type="SUPFAM" id="SSF48179">
    <property type="entry name" value="6-phosphogluconate dehydrogenase C-terminal domain-like"/>
    <property type="match status" value="1"/>
</dbReference>
<proteinExistence type="inferred from homology"/>
<dbReference type="SUPFAM" id="SSF51735">
    <property type="entry name" value="NAD(P)-binding Rossmann-fold domains"/>
    <property type="match status" value="1"/>
</dbReference>
<comment type="pathway">
    <text evidence="2 4">Amino-acid biosynthesis; L-proline biosynthesis; L-proline from L-glutamate 5-semialdehyde: step 1/1.</text>
</comment>
<comment type="catalytic activity">
    <reaction evidence="2">
        <text>L-proline + NAD(+) = (S)-1-pyrroline-5-carboxylate + NADH + 2 H(+)</text>
        <dbReference type="Rhea" id="RHEA:14105"/>
        <dbReference type="ChEBI" id="CHEBI:15378"/>
        <dbReference type="ChEBI" id="CHEBI:17388"/>
        <dbReference type="ChEBI" id="CHEBI:57540"/>
        <dbReference type="ChEBI" id="CHEBI:57945"/>
        <dbReference type="ChEBI" id="CHEBI:60039"/>
        <dbReference type="EC" id="1.5.1.2"/>
    </reaction>
</comment>
<dbReference type="PANTHER" id="PTHR11645:SF53">
    <property type="entry name" value="PYRROLINE-5-CARBOXYLATE REDUCTASE 3"/>
    <property type="match status" value="1"/>
</dbReference>
<comment type="catalytic activity">
    <reaction evidence="2 4">
        <text>L-proline + NADP(+) = (S)-1-pyrroline-5-carboxylate + NADPH + 2 H(+)</text>
        <dbReference type="Rhea" id="RHEA:14109"/>
        <dbReference type="ChEBI" id="CHEBI:15378"/>
        <dbReference type="ChEBI" id="CHEBI:17388"/>
        <dbReference type="ChEBI" id="CHEBI:57783"/>
        <dbReference type="ChEBI" id="CHEBI:58349"/>
        <dbReference type="ChEBI" id="CHEBI:60039"/>
        <dbReference type="EC" id="1.5.1.2"/>
    </reaction>
</comment>
<evidence type="ECO:0000256" key="3">
    <source>
        <dbReference type="NCBIfam" id="TIGR00112"/>
    </source>
</evidence>
<keyword evidence="2" id="KW-0963">Cytoplasm</keyword>
<dbReference type="RefSeq" id="WP_349054486.1">
    <property type="nucleotide sequence ID" value="NZ_JBBNPS010000027.1"/>
</dbReference>
<dbReference type="HAMAP" id="MF_01925">
    <property type="entry name" value="P5C_reductase"/>
    <property type="match status" value="1"/>
</dbReference>
<protein>
    <recommendedName>
        <fullName evidence="2 3">Pyrroline-5-carboxylate reductase</fullName>
        <shortName evidence="2">P5C reductase</shortName>
        <shortName evidence="2">P5CR</shortName>
        <ecNumber evidence="2 3">1.5.1.2</ecNumber>
    </recommendedName>
    <alternativeName>
        <fullName evidence="2">PCA reductase</fullName>
    </alternativeName>
</protein>
<comment type="function">
    <text evidence="2">Catalyzes the reduction of 1-pyrroline-5-carboxylate (PCA) to L-proline.</text>
</comment>
<dbReference type="PROSITE" id="PS00521">
    <property type="entry name" value="P5CR"/>
    <property type="match status" value="1"/>
</dbReference>
<keyword evidence="2 4" id="KW-0641">Proline biosynthesis</keyword>
<organism evidence="7 8">
    <name type="scientific">Aedoeadaptatus acetigenes</name>
    <dbReference type="NCBI Taxonomy" id="2981723"/>
    <lineage>
        <taxon>Bacteria</taxon>
        <taxon>Bacillati</taxon>
        <taxon>Bacillota</taxon>
        <taxon>Tissierellia</taxon>
        <taxon>Tissierellales</taxon>
        <taxon>Peptoniphilaceae</taxon>
        <taxon>Aedoeadaptatus</taxon>
    </lineage>
</organism>
<evidence type="ECO:0000259" key="5">
    <source>
        <dbReference type="Pfam" id="PF03807"/>
    </source>
</evidence>
<accession>A0ABV1J7K1</accession>
<keyword evidence="2 4" id="KW-0560">Oxidoreductase</keyword>
<dbReference type="InterPro" id="IPR029036">
    <property type="entry name" value="P5CR_dimer"/>
</dbReference>
<dbReference type="Gene3D" id="1.10.3730.10">
    <property type="entry name" value="ProC C-terminal domain-like"/>
    <property type="match status" value="1"/>
</dbReference>
<keyword evidence="2 4" id="KW-0521">NADP</keyword>
<dbReference type="Proteomes" id="UP001481872">
    <property type="component" value="Unassembled WGS sequence"/>
</dbReference>
<evidence type="ECO:0000313" key="7">
    <source>
        <dbReference type="EMBL" id="MEQ3354180.1"/>
    </source>
</evidence>
<reference evidence="7 8" key="1">
    <citation type="submission" date="2024-04" db="EMBL/GenBank/DDBJ databases">
        <title>Human intestinal bacterial collection.</title>
        <authorList>
            <person name="Pauvert C."/>
            <person name="Hitch T.C.A."/>
            <person name="Clavel T."/>
        </authorList>
    </citation>
    <scope>NUCLEOTIDE SEQUENCE [LARGE SCALE GENOMIC DNA]</scope>
    <source>
        <strain evidence="7 8">CLA-SR-H026</strain>
    </source>
</reference>